<dbReference type="GO" id="GO:0050415">
    <property type="term" value="F:formimidoylglutamase activity"/>
    <property type="evidence" value="ECO:0007669"/>
    <property type="project" value="UniProtKB-EC"/>
</dbReference>
<gene>
    <name evidence="5 8" type="primary">hutG</name>
    <name evidence="8" type="ORF">FGG15_10060</name>
</gene>
<dbReference type="PANTHER" id="PTHR11358:SF35">
    <property type="entry name" value="FORMIMIDOYLGLUTAMASE"/>
    <property type="match status" value="1"/>
</dbReference>
<evidence type="ECO:0000256" key="6">
    <source>
        <dbReference type="NCBIfam" id="TIGR01227"/>
    </source>
</evidence>
<feature type="binding site" evidence="5">
    <location>
        <position position="251"/>
    </location>
    <ligand>
        <name>Mn(2+)</name>
        <dbReference type="ChEBI" id="CHEBI:29035"/>
        <label>2</label>
    </ligand>
</feature>
<protein>
    <recommendedName>
        <fullName evidence="5 6">Formimidoylglutamase</fullName>
        <ecNumber evidence="5 6">3.5.3.8</ecNumber>
    </recommendedName>
    <alternativeName>
        <fullName evidence="5">Formiminoglutamase</fullName>
    </alternativeName>
    <alternativeName>
        <fullName evidence="5">Formiminoglutamate hydrolase</fullName>
    </alternativeName>
</protein>
<accession>A0ABY2WI97</accession>
<evidence type="ECO:0000256" key="3">
    <source>
        <dbReference type="ARBA" id="ARBA00022808"/>
    </source>
</evidence>
<dbReference type="EMBL" id="VCNI01000002">
    <property type="protein sequence ID" value="TMU54554.1"/>
    <property type="molecule type" value="Genomic_DNA"/>
</dbReference>
<evidence type="ECO:0000256" key="1">
    <source>
        <dbReference type="ARBA" id="ARBA00022723"/>
    </source>
</evidence>
<dbReference type="InterPro" id="IPR006035">
    <property type="entry name" value="Ureohydrolase"/>
</dbReference>
<dbReference type="PANTHER" id="PTHR11358">
    <property type="entry name" value="ARGINASE/AGMATINASE"/>
    <property type="match status" value="1"/>
</dbReference>
<dbReference type="EC" id="3.5.3.8" evidence="5 6"/>
<feature type="binding site" evidence="5">
    <location>
        <position position="249"/>
    </location>
    <ligand>
        <name>Mn(2+)</name>
        <dbReference type="ChEBI" id="CHEBI:29035"/>
        <label>1</label>
    </ligand>
</feature>
<dbReference type="Proteomes" id="UP000751614">
    <property type="component" value="Unassembled WGS sequence"/>
</dbReference>
<dbReference type="NCBIfam" id="TIGR01227">
    <property type="entry name" value="hutG"/>
    <property type="match status" value="1"/>
</dbReference>
<evidence type="ECO:0000256" key="2">
    <source>
        <dbReference type="ARBA" id="ARBA00022801"/>
    </source>
</evidence>
<keyword evidence="1 5" id="KW-0479">Metal-binding</keyword>
<sequence length="322" mass="35665">MKNYSKPKTDNWQGRKSTKNLYLHEKVKCVPLDEIPEPPKKSITLLGYACDKGVSRNQGRVGAVDGPDVIKNSLGRFPNHLPSAVQLYDAGNITCTKGDMEAAQAKLTSSVCSLLDKKQFPIILGGGHDVAYGHYHGIKKHLDSKKEGKSIGIVNFDAHFDLRQNTQNNNSGTPFYQIAQECKEEHISFDYLCLGIRKDANDRSLFQTAKELDVTYVLTDTFQIQFLDEINTWINAFIKTVDKVYVTIDLDGFSSAFAPGVSAPSPMGFTPHIVLECLKTIIASGKLISVDLAEMNPKYDIDGQTAKLAASLIHHIMDLQFP</sequence>
<comment type="caution">
    <text evidence="8">The sequence shown here is derived from an EMBL/GenBank/DDBJ whole genome shotgun (WGS) entry which is preliminary data.</text>
</comment>
<dbReference type="Gene3D" id="3.40.800.10">
    <property type="entry name" value="Ureohydrolase domain"/>
    <property type="match status" value="1"/>
</dbReference>
<comment type="similarity">
    <text evidence="5 7">Belongs to the arginase family.</text>
</comment>
<dbReference type="PROSITE" id="PS51409">
    <property type="entry name" value="ARGINASE_2"/>
    <property type="match status" value="1"/>
</dbReference>
<dbReference type="Pfam" id="PF00491">
    <property type="entry name" value="Arginase"/>
    <property type="match status" value="1"/>
</dbReference>
<feature type="binding site" evidence="5">
    <location>
        <position position="157"/>
    </location>
    <ligand>
        <name>Mn(2+)</name>
        <dbReference type="ChEBI" id="CHEBI:29035"/>
        <label>1</label>
    </ligand>
</feature>
<feature type="binding site" evidence="5">
    <location>
        <position position="128"/>
    </location>
    <ligand>
        <name>Mn(2+)</name>
        <dbReference type="ChEBI" id="CHEBI:29035"/>
        <label>1</label>
    </ligand>
</feature>
<dbReference type="SUPFAM" id="SSF52768">
    <property type="entry name" value="Arginase/deacetylase"/>
    <property type="match status" value="1"/>
</dbReference>
<keyword evidence="9" id="KW-1185">Reference proteome</keyword>
<name>A0ABY2WI97_9FLAO</name>
<comment type="catalytic activity">
    <reaction evidence="5">
        <text>N-formimidoyl-L-glutamate + H2O = formamide + L-glutamate</text>
        <dbReference type="Rhea" id="RHEA:22492"/>
        <dbReference type="ChEBI" id="CHEBI:15377"/>
        <dbReference type="ChEBI" id="CHEBI:16397"/>
        <dbReference type="ChEBI" id="CHEBI:29985"/>
        <dbReference type="ChEBI" id="CHEBI:58928"/>
        <dbReference type="EC" id="3.5.3.8"/>
    </reaction>
</comment>
<evidence type="ECO:0000313" key="8">
    <source>
        <dbReference type="EMBL" id="TMU54554.1"/>
    </source>
</evidence>
<evidence type="ECO:0000313" key="9">
    <source>
        <dbReference type="Proteomes" id="UP000751614"/>
    </source>
</evidence>
<evidence type="ECO:0000256" key="7">
    <source>
        <dbReference type="PROSITE-ProRule" id="PRU00742"/>
    </source>
</evidence>
<keyword evidence="3 5" id="KW-0369">Histidine metabolism</keyword>
<feature type="binding site" evidence="5">
    <location>
        <position position="157"/>
    </location>
    <ligand>
        <name>Mn(2+)</name>
        <dbReference type="ChEBI" id="CHEBI:29035"/>
        <label>2</label>
    </ligand>
</feature>
<evidence type="ECO:0000256" key="5">
    <source>
        <dbReference type="HAMAP-Rule" id="MF_00737"/>
    </source>
</evidence>
<reference evidence="8 9" key="1">
    <citation type="submission" date="2019-05" db="EMBL/GenBank/DDBJ databases">
        <title>Flagellimonas sp. AsT0115, sp. nov., isolated from a marine red algae, Asparagopsis taxiformis.</title>
        <authorList>
            <person name="Kim J."/>
            <person name="Jeong S.E."/>
            <person name="Jeon C.O."/>
        </authorList>
    </citation>
    <scope>NUCLEOTIDE SEQUENCE [LARGE SCALE GENOMIC DNA]</scope>
    <source>
        <strain evidence="8 9">AsT0115</strain>
    </source>
</reference>
<dbReference type="CDD" id="cd09988">
    <property type="entry name" value="Formimidoylglutamase"/>
    <property type="match status" value="1"/>
</dbReference>
<feature type="binding site" evidence="5">
    <location>
        <position position="249"/>
    </location>
    <ligand>
        <name>Mn(2+)</name>
        <dbReference type="ChEBI" id="CHEBI:29035"/>
        <label>2</label>
    </ligand>
</feature>
<feature type="binding site" evidence="5">
    <location>
        <position position="161"/>
    </location>
    <ligand>
        <name>Mn(2+)</name>
        <dbReference type="ChEBI" id="CHEBI:29035"/>
        <label>1</label>
    </ligand>
</feature>
<dbReference type="InterPro" id="IPR023696">
    <property type="entry name" value="Ureohydrolase_dom_sf"/>
</dbReference>
<proteinExistence type="inferred from homology"/>
<comment type="pathway">
    <text evidence="5">Amino-acid degradation; L-histidine degradation into L-glutamate; L-glutamate from N-formimidoyl-L-glutamate (hydrolase route): step 1/1.</text>
</comment>
<dbReference type="PIRSF" id="PIRSF036979">
    <property type="entry name" value="Arginase"/>
    <property type="match status" value="1"/>
</dbReference>
<comment type="function">
    <text evidence="5">Catalyzes the conversion of N-formimidoyl-L-glutamate to L-glutamate and formamide.</text>
</comment>
<dbReference type="PRINTS" id="PR00116">
    <property type="entry name" value="ARGINASE"/>
</dbReference>
<feature type="binding site" evidence="5">
    <location>
        <position position="159"/>
    </location>
    <ligand>
        <name>Mn(2+)</name>
        <dbReference type="ChEBI" id="CHEBI:29035"/>
        <label>2</label>
    </ligand>
</feature>
<keyword evidence="4 5" id="KW-0464">Manganese</keyword>
<keyword evidence="2 5" id="KW-0378">Hydrolase</keyword>
<dbReference type="InterPro" id="IPR005923">
    <property type="entry name" value="HutG"/>
</dbReference>
<dbReference type="RefSeq" id="WP_138835840.1">
    <property type="nucleotide sequence ID" value="NZ_VCNI01000002.1"/>
</dbReference>
<dbReference type="HAMAP" id="MF_00737">
    <property type="entry name" value="Formimidoylglutam"/>
    <property type="match status" value="1"/>
</dbReference>
<organism evidence="8 9">
    <name type="scientific">Flagellimonas algicola</name>
    <dbReference type="NCBI Taxonomy" id="2583815"/>
    <lineage>
        <taxon>Bacteria</taxon>
        <taxon>Pseudomonadati</taxon>
        <taxon>Bacteroidota</taxon>
        <taxon>Flavobacteriia</taxon>
        <taxon>Flavobacteriales</taxon>
        <taxon>Flavobacteriaceae</taxon>
        <taxon>Flagellimonas</taxon>
    </lineage>
</organism>
<evidence type="ECO:0000256" key="4">
    <source>
        <dbReference type="ARBA" id="ARBA00023211"/>
    </source>
</evidence>
<comment type="cofactor">
    <cofactor evidence="5">
        <name>Mn(2+)</name>
        <dbReference type="ChEBI" id="CHEBI:29035"/>
    </cofactor>
    <text evidence="5">Binds 2 manganese ions per subunit.</text>
</comment>